<dbReference type="InterPro" id="IPR001851">
    <property type="entry name" value="ABC_transp_permease"/>
</dbReference>
<dbReference type="PANTHER" id="PTHR32196:SF69">
    <property type="entry name" value="BRANCHED-CHAIN AMINO ACID TRANSPORT SYSTEM, PERMEASE PROTEIN"/>
    <property type="match status" value="1"/>
</dbReference>
<dbReference type="Proteomes" id="UP000249130">
    <property type="component" value="Unassembled WGS sequence"/>
</dbReference>
<feature type="transmembrane region" description="Helical" evidence="6">
    <location>
        <begin position="211"/>
        <end position="232"/>
    </location>
</feature>
<evidence type="ECO:0000256" key="3">
    <source>
        <dbReference type="ARBA" id="ARBA00022692"/>
    </source>
</evidence>
<sequence>MSLYEFLGTVEVGLVFGLVALGAFLSFKVLDFPDLTVEGSFPLGAAVVAVLIMSFHWPPWAATLGAVAAGFLAGFVTAFLNVRFGILHILAGILVAIALYSINLRIMSGPNLPLLGAATVFTPLQGWGVPTYMLSPVLLAVVVLAVKIGLDLFLRTGIGIGMRAAGANPAMAAANGVDVGRMKLLGIGMANGLTAFAGALFAQIFGAADAYMGIGVIIIGLASVIVGMSILPTRTIVQATIACLFGALLYRFAVALALKADFLGLQASDVQLVTAVLVVLTLIGQRRRLGLAQLLGRRSS</sequence>
<keyword evidence="3 6" id="KW-0812">Transmembrane</keyword>
<dbReference type="CDD" id="cd06574">
    <property type="entry name" value="TM_PBP1_branched-chain-AA_like"/>
    <property type="match status" value="1"/>
</dbReference>
<dbReference type="RefSeq" id="WP_111420430.1">
    <property type="nucleotide sequence ID" value="NZ_NPEX01000133.1"/>
</dbReference>
<feature type="transmembrane region" description="Helical" evidence="6">
    <location>
        <begin position="89"/>
        <end position="107"/>
    </location>
</feature>
<comment type="subcellular location">
    <subcellularLocation>
        <location evidence="1">Cell membrane</location>
        <topology evidence="1">Multi-pass membrane protein</topology>
    </subcellularLocation>
</comment>
<dbReference type="OrthoDB" id="9778389at2"/>
<name>A0A327KUW7_9BRAD</name>
<dbReference type="PANTHER" id="PTHR32196">
    <property type="entry name" value="ABC TRANSPORTER PERMEASE PROTEIN YPHD-RELATED-RELATED"/>
    <property type="match status" value="1"/>
</dbReference>
<keyword evidence="5 6" id="KW-0472">Membrane</keyword>
<dbReference type="GO" id="GO:0022857">
    <property type="term" value="F:transmembrane transporter activity"/>
    <property type="evidence" value="ECO:0007669"/>
    <property type="project" value="InterPro"/>
</dbReference>
<gene>
    <name evidence="7" type="ORF">CH341_18195</name>
</gene>
<feature type="transmembrane region" description="Helical" evidence="6">
    <location>
        <begin position="264"/>
        <end position="283"/>
    </location>
</feature>
<keyword evidence="4 6" id="KW-1133">Transmembrane helix</keyword>
<evidence type="ECO:0000256" key="5">
    <source>
        <dbReference type="ARBA" id="ARBA00023136"/>
    </source>
</evidence>
<dbReference type="GO" id="GO:0005886">
    <property type="term" value="C:plasma membrane"/>
    <property type="evidence" value="ECO:0007669"/>
    <property type="project" value="UniProtKB-SubCell"/>
</dbReference>
<feature type="transmembrane region" description="Helical" evidence="6">
    <location>
        <begin position="39"/>
        <end position="57"/>
    </location>
</feature>
<accession>A0A327KUW7</accession>
<dbReference type="Pfam" id="PF02653">
    <property type="entry name" value="BPD_transp_2"/>
    <property type="match status" value="1"/>
</dbReference>
<comment type="caution">
    <text evidence="7">The sequence shown here is derived from an EMBL/GenBank/DDBJ whole genome shotgun (WGS) entry which is preliminary data.</text>
</comment>
<evidence type="ECO:0000313" key="7">
    <source>
        <dbReference type="EMBL" id="RAI42700.1"/>
    </source>
</evidence>
<proteinExistence type="predicted"/>
<evidence type="ECO:0000256" key="6">
    <source>
        <dbReference type="SAM" id="Phobius"/>
    </source>
</evidence>
<feature type="transmembrane region" description="Helical" evidence="6">
    <location>
        <begin position="6"/>
        <end position="27"/>
    </location>
</feature>
<feature type="transmembrane region" description="Helical" evidence="6">
    <location>
        <begin position="239"/>
        <end position="258"/>
    </location>
</feature>
<feature type="transmembrane region" description="Helical" evidence="6">
    <location>
        <begin position="184"/>
        <end position="205"/>
    </location>
</feature>
<evidence type="ECO:0000313" key="8">
    <source>
        <dbReference type="Proteomes" id="UP000249130"/>
    </source>
</evidence>
<evidence type="ECO:0000256" key="4">
    <source>
        <dbReference type="ARBA" id="ARBA00022989"/>
    </source>
</evidence>
<feature type="transmembrane region" description="Helical" evidence="6">
    <location>
        <begin position="127"/>
        <end position="146"/>
    </location>
</feature>
<evidence type="ECO:0000256" key="1">
    <source>
        <dbReference type="ARBA" id="ARBA00004651"/>
    </source>
</evidence>
<evidence type="ECO:0000256" key="2">
    <source>
        <dbReference type="ARBA" id="ARBA00022475"/>
    </source>
</evidence>
<keyword evidence="8" id="KW-1185">Reference proteome</keyword>
<dbReference type="AlphaFoldDB" id="A0A327KUW7"/>
<protein>
    <submittedName>
        <fullName evidence="7">ABC transporter permease</fullName>
    </submittedName>
</protein>
<reference evidence="7 8" key="1">
    <citation type="submission" date="2017-07" db="EMBL/GenBank/DDBJ databases">
        <title>Draft Genome Sequences of Select Purple Nonsulfur Bacteria.</title>
        <authorList>
            <person name="Lasarre B."/>
            <person name="Mckinlay J.B."/>
        </authorList>
    </citation>
    <scope>NUCLEOTIDE SEQUENCE [LARGE SCALE GENOMIC DNA]</scope>
    <source>
        <strain evidence="7 8">DSM 5909</strain>
    </source>
</reference>
<organism evidence="7 8">
    <name type="scientific">Rhodoplanes roseus</name>
    <dbReference type="NCBI Taxonomy" id="29409"/>
    <lineage>
        <taxon>Bacteria</taxon>
        <taxon>Pseudomonadati</taxon>
        <taxon>Pseudomonadota</taxon>
        <taxon>Alphaproteobacteria</taxon>
        <taxon>Hyphomicrobiales</taxon>
        <taxon>Nitrobacteraceae</taxon>
        <taxon>Rhodoplanes</taxon>
    </lineage>
</organism>
<keyword evidence="2" id="KW-1003">Cell membrane</keyword>
<feature type="transmembrane region" description="Helical" evidence="6">
    <location>
        <begin position="63"/>
        <end position="82"/>
    </location>
</feature>
<dbReference type="EMBL" id="NPEX01000133">
    <property type="protein sequence ID" value="RAI42700.1"/>
    <property type="molecule type" value="Genomic_DNA"/>
</dbReference>